<sequence length="160" mass="18334">MSLDESDNAFQTLTPEIRAIMGVFALYWKLDDSIEKMNDDPKLTKMECRMIIWLERPSRMGLLAQMMLAVPSTVTATADSLEAQGYVQRSRDPQDRRAWLLELTESGWKRRHEMEHLASEMFRDSSGLNDEETLIFSELAGKVYDNVLRTGVPEGLKTCN</sequence>
<dbReference type="AlphaFoldDB" id="A0A9Y2P945"/>
<evidence type="ECO:0000313" key="3">
    <source>
        <dbReference type="Proteomes" id="UP001238334"/>
    </source>
</evidence>
<dbReference type="KEGG" id="ppso:QPJ95_11245"/>
<name>A0A9Y2P945_9RHOB</name>
<keyword evidence="3" id="KW-1185">Reference proteome</keyword>
<dbReference type="Gene3D" id="1.10.10.10">
    <property type="entry name" value="Winged helix-like DNA-binding domain superfamily/Winged helix DNA-binding domain"/>
    <property type="match status" value="1"/>
</dbReference>
<evidence type="ECO:0000313" key="2">
    <source>
        <dbReference type="EMBL" id="WIY27585.1"/>
    </source>
</evidence>
<dbReference type="GO" id="GO:0003700">
    <property type="term" value="F:DNA-binding transcription factor activity"/>
    <property type="evidence" value="ECO:0007669"/>
    <property type="project" value="InterPro"/>
</dbReference>
<dbReference type="SUPFAM" id="SSF46785">
    <property type="entry name" value="Winged helix' DNA-binding domain"/>
    <property type="match status" value="1"/>
</dbReference>
<organism evidence="2 3">
    <name type="scientific">Parasedimentitalea psychrophila</name>
    <dbReference type="NCBI Taxonomy" id="2997337"/>
    <lineage>
        <taxon>Bacteria</taxon>
        <taxon>Pseudomonadati</taxon>
        <taxon>Pseudomonadota</taxon>
        <taxon>Alphaproteobacteria</taxon>
        <taxon>Rhodobacterales</taxon>
        <taxon>Paracoccaceae</taxon>
        <taxon>Parasedimentitalea</taxon>
    </lineage>
</organism>
<dbReference type="PROSITE" id="PS50995">
    <property type="entry name" value="HTH_MARR_2"/>
    <property type="match status" value="1"/>
</dbReference>
<dbReference type="Pfam" id="PF01047">
    <property type="entry name" value="MarR"/>
    <property type="match status" value="1"/>
</dbReference>
<dbReference type="PANTHER" id="PTHR33164">
    <property type="entry name" value="TRANSCRIPTIONAL REGULATOR, MARR FAMILY"/>
    <property type="match status" value="1"/>
</dbReference>
<proteinExistence type="predicted"/>
<dbReference type="PANTHER" id="PTHR33164:SF43">
    <property type="entry name" value="HTH-TYPE TRANSCRIPTIONAL REPRESSOR YETL"/>
    <property type="match status" value="1"/>
</dbReference>
<gene>
    <name evidence="2" type="ORF">QPJ95_11245</name>
</gene>
<reference evidence="2 3" key="1">
    <citation type="submission" date="2023-06" db="EMBL/GenBank/DDBJ databases">
        <title>Parasedimentitalea psychrophila sp. nov., a psychrophilic bacterium isolated from deep-sea sediment.</title>
        <authorList>
            <person name="Li A."/>
        </authorList>
    </citation>
    <scope>NUCLEOTIDE SEQUENCE [LARGE SCALE GENOMIC DNA]</scope>
    <source>
        <strain evidence="2 3">QS115</strain>
    </source>
</reference>
<dbReference type="Proteomes" id="UP001238334">
    <property type="component" value="Chromosome"/>
</dbReference>
<dbReference type="InterPro" id="IPR000835">
    <property type="entry name" value="HTH_MarR-typ"/>
</dbReference>
<dbReference type="SMART" id="SM00347">
    <property type="entry name" value="HTH_MARR"/>
    <property type="match status" value="1"/>
</dbReference>
<dbReference type="InterPro" id="IPR036388">
    <property type="entry name" value="WH-like_DNA-bd_sf"/>
</dbReference>
<feature type="domain" description="HTH marR-type" evidence="1">
    <location>
        <begin position="6"/>
        <end position="145"/>
    </location>
</feature>
<dbReference type="PRINTS" id="PR00598">
    <property type="entry name" value="HTHMARR"/>
</dbReference>
<dbReference type="GO" id="GO:0006950">
    <property type="term" value="P:response to stress"/>
    <property type="evidence" value="ECO:0007669"/>
    <property type="project" value="TreeGrafter"/>
</dbReference>
<dbReference type="RefSeq" id="WP_270919432.1">
    <property type="nucleotide sequence ID" value="NZ_JAPMUE010000014.1"/>
</dbReference>
<accession>A0A9Y2P945</accession>
<dbReference type="EMBL" id="CP127247">
    <property type="protein sequence ID" value="WIY27585.1"/>
    <property type="molecule type" value="Genomic_DNA"/>
</dbReference>
<evidence type="ECO:0000259" key="1">
    <source>
        <dbReference type="PROSITE" id="PS50995"/>
    </source>
</evidence>
<dbReference type="InterPro" id="IPR039422">
    <property type="entry name" value="MarR/SlyA-like"/>
</dbReference>
<dbReference type="InterPro" id="IPR036390">
    <property type="entry name" value="WH_DNA-bd_sf"/>
</dbReference>
<protein>
    <submittedName>
        <fullName evidence="2">MarR family transcriptional regulator</fullName>
    </submittedName>
</protein>